<protein>
    <submittedName>
        <fullName evidence="2">GNAT family N-acetyltransferase</fullName>
    </submittedName>
</protein>
<proteinExistence type="predicted"/>
<comment type="caution">
    <text evidence="2">The sequence shown here is derived from an EMBL/GenBank/DDBJ whole genome shotgun (WGS) entry which is preliminary data.</text>
</comment>
<evidence type="ECO:0000313" key="2">
    <source>
        <dbReference type="EMBL" id="MEM5292427.1"/>
    </source>
</evidence>
<dbReference type="RefSeq" id="WP_201660604.1">
    <property type="nucleotide sequence ID" value="NZ_CAJHCS010000041.1"/>
</dbReference>
<dbReference type="InterPro" id="IPR000182">
    <property type="entry name" value="GNAT_dom"/>
</dbReference>
<keyword evidence="3" id="KW-1185">Reference proteome</keyword>
<dbReference type="InterPro" id="IPR016181">
    <property type="entry name" value="Acyl_CoA_acyltransferase"/>
</dbReference>
<dbReference type="Proteomes" id="UP001494588">
    <property type="component" value="Unassembled WGS sequence"/>
</dbReference>
<dbReference type="Gene3D" id="3.40.630.30">
    <property type="match status" value="1"/>
</dbReference>
<sequence length="145" mass="15980">MTTSTRSTAAITVRRLSPTEWPIAFPVMAELRSLDEMAFLRAVAQQSYSGYELLGAFTNGKLIGLLGMRPVHTLARGAFLYVDDLIVADSHRGSGAGHALMDYAEADARARNMNWVFLDAKPDAVAFYERRDYVSHPAPSMKKAV</sequence>
<feature type="domain" description="N-acetyltransferase" evidence="1">
    <location>
        <begin position="11"/>
        <end position="145"/>
    </location>
</feature>
<dbReference type="CDD" id="cd04301">
    <property type="entry name" value="NAT_SF"/>
    <property type="match status" value="1"/>
</dbReference>
<evidence type="ECO:0000259" key="1">
    <source>
        <dbReference type="PROSITE" id="PS51186"/>
    </source>
</evidence>
<gene>
    <name evidence="2" type="ORF">V4C55_42995</name>
</gene>
<accession>A0ABU9QSJ2</accession>
<reference evidence="2 3" key="1">
    <citation type="submission" date="2024-01" db="EMBL/GenBank/DDBJ databases">
        <title>The diversity of rhizobia nodulating Mimosa spp. in eleven states of Brazil covering several biomes is determined by host plant, location, and edaphic factors.</title>
        <authorList>
            <person name="Rouws L."/>
            <person name="Barauna A."/>
            <person name="Beukes C."/>
            <person name="De Faria S.M."/>
            <person name="Gross E."/>
            <person name="Dos Reis Junior F.B."/>
            <person name="Simon M."/>
            <person name="Maluk M."/>
            <person name="Odee D.W."/>
            <person name="Kenicer G."/>
            <person name="Young J.P.W."/>
            <person name="Reis V.M."/>
            <person name="Zilli J."/>
            <person name="James E.K."/>
        </authorList>
    </citation>
    <scope>NUCLEOTIDE SEQUENCE [LARGE SCALE GENOMIC DNA]</scope>
    <source>
        <strain evidence="2 3">JPY77</strain>
    </source>
</reference>
<dbReference type="Pfam" id="PF00583">
    <property type="entry name" value="Acetyltransf_1"/>
    <property type="match status" value="1"/>
</dbReference>
<dbReference type="EMBL" id="JAZHGC010000091">
    <property type="protein sequence ID" value="MEM5292427.1"/>
    <property type="molecule type" value="Genomic_DNA"/>
</dbReference>
<dbReference type="SUPFAM" id="SSF55729">
    <property type="entry name" value="Acyl-CoA N-acyltransferases (Nat)"/>
    <property type="match status" value="1"/>
</dbReference>
<evidence type="ECO:0000313" key="3">
    <source>
        <dbReference type="Proteomes" id="UP001494588"/>
    </source>
</evidence>
<organism evidence="2 3">
    <name type="scientific">Paraburkholderia sabiae</name>
    <dbReference type="NCBI Taxonomy" id="273251"/>
    <lineage>
        <taxon>Bacteria</taxon>
        <taxon>Pseudomonadati</taxon>
        <taxon>Pseudomonadota</taxon>
        <taxon>Betaproteobacteria</taxon>
        <taxon>Burkholderiales</taxon>
        <taxon>Burkholderiaceae</taxon>
        <taxon>Paraburkholderia</taxon>
    </lineage>
</organism>
<dbReference type="PROSITE" id="PS51186">
    <property type="entry name" value="GNAT"/>
    <property type="match status" value="1"/>
</dbReference>
<name>A0ABU9QSJ2_9BURK</name>